<evidence type="ECO:0000313" key="3">
    <source>
        <dbReference type="Proteomes" id="UP000693981"/>
    </source>
</evidence>
<accession>A0A8T1X3X8</accession>
<dbReference type="OrthoDB" id="166387at2759"/>
<organism evidence="2 3">
    <name type="scientific">Phytophthora boehmeriae</name>
    <dbReference type="NCBI Taxonomy" id="109152"/>
    <lineage>
        <taxon>Eukaryota</taxon>
        <taxon>Sar</taxon>
        <taxon>Stramenopiles</taxon>
        <taxon>Oomycota</taxon>
        <taxon>Peronosporomycetes</taxon>
        <taxon>Peronosporales</taxon>
        <taxon>Peronosporaceae</taxon>
        <taxon>Phytophthora</taxon>
    </lineage>
</organism>
<name>A0A8T1X3X8_9STRA</name>
<evidence type="ECO:0000313" key="2">
    <source>
        <dbReference type="EMBL" id="KAG7400787.1"/>
    </source>
</evidence>
<feature type="compositionally biased region" description="Basic and acidic residues" evidence="1">
    <location>
        <begin position="93"/>
        <end position="107"/>
    </location>
</feature>
<keyword evidence="3" id="KW-1185">Reference proteome</keyword>
<feature type="compositionally biased region" description="Basic and acidic residues" evidence="1">
    <location>
        <begin position="53"/>
        <end position="75"/>
    </location>
</feature>
<sequence length="197" mass="22016">MLDAQDVVGESCGSQFDSDASALLSARSERPFLASTSVKAADFPGSGLWQKHIQRDEAKPQRHSVDEWQNRDSQRFKTHQSASAMVLARKRKRDEQRRKGGDKRQCTDSDGTSELNGDSERDSLDMEEQLTAFVEYNSTDMDSLDINPSQDFDGDITDDVGQGIASQASQYMQTCGWEDLTDVTQFHEEASEVFDST</sequence>
<proteinExistence type="predicted"/>
<comment type="caution">
    <text evidence="2">The sequence shown here is derived from an EMBL/GenBank/DDBJ whole genome shotgun (WGS) entry which is preliminary data.</text>
</comment>
<dbReference type="Proteomes" id="UP000693981">
    <property type="component" value="Unassembled WGS sequence"/>
</dbReference>
<evidence type="ECO:0000256" key="1">
    <source>
        <dbReference type="SAM" id="MobiDB-lite"/>
    </source>
</evidence>
<dbReference type="EMBL" id="JAGDFL010000023">
    <property type="protein sequence ID" value="KAG7400787.1"/>
    <property type="molecule type" value="Genomic_DNA"/>
</dbReference>
<reference evidence="2" key="1">
    <citation type="submission" date="2021-02" db="EMBL/GenBank/DDBJ databases">
        <authorList>
            <person name="Palmer J.M."/>
        </authorList>
    </citation>
    <scope>NUCLEOTIDE SEQUENCE</scope>
    <source>
        <strain evidence="2">SCRP23</strain>
    </source>
</reference>
<feature type="region of interest" description="Disordered" evidence="1">
    <location>
        <begin position="53"/>
        <end position="124"/>
    </location>
</feature>
<protein>
    <submittedName>
        <fullName evidence="2">Transcription initiation factor TFIID subunit 13</fullName>
    </submittedName>
</protein>
<gene>
    <name evidence="2" type="primary">TAF13_1</name>
    <name evidence="2" type="ORF">PHYBOEH_004301</name>
</gene>
<dbReference type="AlphaFoldDB" id="A0A8T1X3X8"/>